<keyword evidence="8" id="KW-1185">Reference proteome</keyword>
<evidence type="ECO:0000256" key="1">
    <source>
        <dbReference type="ARBA" id="ARBA00001946"/>
    </source>
</evidence>
<evidence type="ECO:0000256" key="6">
    <source>
        <dbReference type="RuleBase" id="RU004466"/>
    </source>
</evidence>
<dbReference type="CDD" id="cd00685">
    <property type="entry name" value="Trans_IPPS_HT"/>
    <property type="match status" value="1"/>
</dbReference>
<gene>
    <name evidence="7" type="ORF">SAMN05661093_03885</name>
</gene>
<dbReference type="InterPro" id="IPR008949">
    <property type="entry name" value="Isoprenoid_synthase_dom_sf"/>
</dbReference>
<evidence type="ECO:0000313" key="7">
    <source>
        <dbReference type="EMBL" id="SMD04966.1"/>
    </source>
</evidence>
<dbReference type="PROSITE" id="PS00723">
    <property type="entry name" value="POLYPRENYL_SYNTHASE_1"/>
    <property type="match status" value="1"/>
</dbReference>
<dbReference type="PANTHER" id="PTHR12001:SF69">
    <property type="entry name" value="ALL TRANS-POLYPRENYL-DIPHOSPHATE SYNTHASE PDSS1"/>
    <property type="match status" value="1"/>
</dbReference>
<dbReference type="OrthoDB" id="4497239at2"/>
<evidence type="ECO:0000256" key="3">
    <source>
        <dbReference type="ARBA" id="ARBA00022679"/>
    </source>
</evidence>
<dbReference type="GO" id="GO:0008299">
    <property type="term" value="P:isoprenoid biosynthetic process"/>
    <property type="evidence" value="ECO:0007669"/>
    <property type="project" value="InterPro"/>
</dbReference>
<keyword evidence="4" id="KW-0479">Metal-binding</keyword>
<organism evidence="7 8">
    <name type="scientific">Kibdelosporangium aridum</name>
    <dbReference type="NCBI Taxonomy" id="2030"/>
    <lineage>
        <taxon>Bacteria</taxon>
        <taxon>Bacillati</taxon>
        <taxon>Actinomycetota</taxon>
        <taxon>Actinomycetes</taxon>
        <taxon>Pseudonocardiales</taxon>
        <taxon>Pseudonocardiaceae</taxon>
        <taxon>Kibdelosporangium</taxon>
    </lineage>
</organism>
<evidence type="ECO:0000256" key="4">
    <source>
        <dbReference type="ARBA" id="ARBA00022723"/>
    </source>
</evidence>
<dbReference type="SFLD" id="SFLDS00005">
    <property type="entry name" value="Isoprenoid_Synthase_Type_I"/>
    <property type="match status" value="1"/>
</dbReference>
<dbReference type="Pfam" id="PF00348">
    <property type="entry name" value="polyprenyl_synt"/>
    <property type="match status" value="1"/>
</dbReference>
<protein>
    <submittedName>
        <fullName evidence="7">Geranylgeranyl diphosphate synthase, type I</fullName>
    </submittedName>
</protein>
<proteinExistence type="inferred from homology"/>
<dbReference type="SUPFAM" id="SSF48576">
    <property type="entry name" value="Terpenoid synthases"/>
    <property type="match status" value="1"/>
</dbReference>
<dbReference type="InterPro" id="IPR000092">
    <property type="entry name" value="Polyprenyl_synt"/>
</dbReference>
<name>A0A1Y5XLJ6_KIBAR</name>
<dbReference type="AlphaFoldDB" id="A0A1Y5XLJ6"/>
<evidence type="ECO:0000256" key="5">
    <source>
        <dbReference type="ARBA" id="ARBA00022842"/>
    </source>
</evidence>
<dbReference type="Gene3D" id="1.10.600.10">
    <property type="entry name" value="Farnesyl Diphosphate Synthase"/>
    <property type="match status" value="1"/>
</dbReference>
<dbReference type="InterPro" id="IPR033749">
    <property type="entry name" value="Polyprenyl_synt_CS"/>
</dbReference>
<comment type="similarity">
    <text evidence="2 6">Belongs to the FPP/GGPP synthase family.</text>
</comment>
<dbReference type="PANTHER" id="PTHR12001">
    <property type="entry name" value="GERANYLGERANYL PYROPHOSPHATE SYNTHASE"/>
    <property type="match status" value="1"/>
</dbReference>
<sequence length="345" mass="36008">MESIYSTGKQDFGTAILDRSDRIEYLVSLVGSHLESTWNGKGVPLERICHYALVPGGKLFRPLLLLESAGAVGANIALVVPAAAGAEAGHVASLIHDDIIDGDTMRRGRPSVHAAFGRDDAIVAGDALIFYLFAALAECGERGVPDDRVAQAMAAVAAAGIDLCRGQSMEAQLCAGYVCDVPSYLEMIRLKTAALFRAACASGAILGGGPAEWCAALGSYGELLGSAFQIHDDLLAYTSDGDAMGKAVTSDITNQRLTLPFLLARELGGEPVANELDRHMRDSGDPAERLAAVSALVREAGGVAAATDAARGYAIRAVEVLDVLPESPSKETLSYFAQAAVNRCG</sequence>
<dbReference type="GO" id="GO:0046872">
    <property type="term" value="F:metal ion binding"/>
    <property type="evidence" value="ECO:0007669"/>
    <property type="project" value="UniProtKB-KW"/>
</dbReference>
<dbReference type="Proteomes" id="UP000192674">
    <property type="component" value="Unassembled WGS sequence"/>
</dbReference>
<comment type="cofactor">
    <cofactor evidence="1">
        <name>Mg(2+)</name>
        <dbReference type="ChEBI" id="CHEBI:18420"/>
    </cofactor>
</comment>
<keyword evidence="5" id="KW-0460">Magnesium</keyword>
<reference evidence="7 8" key="1">
    <citation type="submission" date="2017-04" db="EMBL/GenBank/DDBJ databases">
        <authorList>
            <person name="Afonso C.L."/>
            <person name="Miller P.J."/>
            <person name="Scott M.A."/>
            <person name="Spackman E."/>
            <person name="Goraichik I."/>
            <person name="Dimitrov K.M."/>
            <person name="Suarez D.L."/>
            <person name="Swayne D.E."/>
        </authorList>
    </citation>
    <scope>NUCLEOTIDE SEQUENCE [LARGE SCALE GENOMIC DNA]</scope>
    <source>
        <strain evidence="7 8">DSM 43828</strain>
    </source>
</reference>
<dbReference type="GO" id="GO:0004659">
    <property type="term" value="F:prenyltransferase activity"/>
    <property type="evidence" value="ECO:0007669"/>
    <property type="project" value="InterPro"/>
</dbReference>
<accession>A0A1Y5XLJ6</accession>
<evidence type="ECO:0000313" key="8">
    <source>
        <dbReference type="Proteomes" id="UP000192674"/>
    </source>
</evidence>
<dbReference type="RefSeq" id="WP_160096582.1">
    <property type="nucleotide sequence ID" value="NZ_FWXV01000003.1"/>
</dbReference>
<keyword evidence="3 6" id="KW-0808">Transferase</keyword>
<dbReference type="EMBL" id="FWXV01000003">
    <property type="protein sequence ID" value="SMD04966.1"/>
    <property type="molecule type" value="Genomic_DNA"/>
</dbReference>
<evidence type="ECO:0000256" key="2">
    <source>
        <dbReference type="ARBA" id="ARBA00006706"/>
    </source>
</evidence>